<keyword evidence="5" id="KW-0045">Antibiotic biosynthesis</keyword>
<keyword evidence="6" id="KW-0511">Multifunctional enzyme</keyword>
<dbReference type="SUPFAM" id="SSF101173">
    <property type="entry name" value="Docking domain B of the erythromycin polyketide synthase (DEBS)"/>
    <property type="match status" value="1"/>
</dbReference>
<dbReference type="InterPro" id="IPR032821">
    <property type="entry name" value="PKS_assoc"/>
</dbReference>
<accession>K7QVW1</accession>
<evidence type="ECO:0000259" key="8">
    <source>
        <dbReference type="PROSITE" id="PS52004"/>
    </source>
</evidence>
<dbReference type="Pfam" id="PF02801">
    <property type="entry name" value="Ketoacyl-synt_C"/>
    <property type="match status" value="1"/>
</dbReference>
<dbReference type="Gene3D" id="3.40.47.10">
    <property type="match status" value="1"/>
</dbReference>
<protein>
    <submittedName>
        <fullName evidence="9">PyrA3</fullName>
    </submittedName>
</protein>
<dbReference type="InterPro" id="IPR018201">
    <property type="entry name" value="Ketoacyl_synth_AS"/>
</dbReference>
<dbReference type="SUPFAM" id="SSF55048">
    <property type="entry name" value="Probable ACP-binding domain of malonyl-CoA ACP transacylase"/>
    <property type="match status" value="1"/>
</dbReference>
<dbReference type="EMBL" id="JX042309">
    <property type="protein sequence ID" value="AFV71328.1"/>
    <property type="molecule type" value="Genomic_DNA"/>
</dbReference>
<dbReference type="SMART" id="SM00827">
    <property type="entry name" value="PKS_AT"/>
    <property type="match status" value="1"/>
</dbReference>
<dbReference type="FunFam" id="3.40.47.10:FF:000019">
    <property type="entry name" value="Polyketide synthase type I"/>
    <property type="match status" value="1"/>
</dbReference>
<evidence type="ECO:0000313" key="9">
    <source>
        <dbReference type="EMBL" id="AFV71328.1"/>
    </source>
</evidence>
<dbReference type="CDD" id="cd00833">
    <property type="entry name" value="PKS"/>
    <property type="match status" value="1"/>
</dbReference>
<dbReference type="InterPro" id="IPR015083">
    <property type="entry name" value="NorB/c/GfsB-D-like_docking"/>
</dbReference>
<evidence type="ECO:0000256" key="7">
    <source>
        <dbReference type="ARBA" id="ARBA00023315"/>
    </source>
</evidence>
<evidence type="ECO:0000256" key="2">
    <source>
        <dbReference type="ARBA" id="ARBA00022450"/>
    </source>
</evidence>
<comment type="cofactor">
    <cofactor evidence="1">
        <name>pantetheine 4'-phosphate</name>
        <dbReference type="ChEBI" id="CHEBI:47942"/>
    </cofactor>
</comment>
<gene>
    <name evidence="9" type="primary">pyrA3</name>
</gene>
<dbReference type="Pfam" id="PF00698">
    <property type="entry name" value="Acyl_transf_1"/>
    <property type="match status" value="1"/>
</dbReference>
<organism evidence="9">
    <name type="scientific">Streptomyces rugosporus</name>
    <dbReference type="NCBI Taxonomy" id="295838"/>
    <lineage>
        <taxon>Bacteria</taxon>
        <taxon>Bacillati</taxon>
        <taxon>Actinomycetota</taxon>
        <taxon>Actinomycetes</taxon>
        <taxon>Kitasatosporales</taxon>
        <taxon>Streptomycetaceae</taxon>
        <taxon>Streptomyces</taxon>
    </lineage>
</organism>
<dbReference type="InterPro" id="IPR036299">
    <property type="entry name" value="Polyketide_synth_docking_sf"/>
</dbReference>
<dbReference type="Gene3D" id="3.30.70.250">
    <property type="entry name" value="Malonyl-CoA ACP transacylase, ACP-binding"/>
    <property type="match status" value="1"/>
</dbReference>
<keyword evidence="2" id="KW-0596">Phosphopantetheine</keyword>
<dbReference type="Pfam" id="PF08990">
    <property type="entry name" value="Docking"/>
    <property type="match status" value="1"/>
</dbReference>
<dbReference type="AlphaFoldDB" id="K7QVW1"/>
<dbReference type="SUPFAM" id="SSF52151">
    <property type="entry name" value="FabD/lysophospholipase-like"/>
    <property type="match status" value="1"/>
</dbReference>
<dbReference type="InterPro" id="IPR014031">
    <property type="entry name" value="Ketoacyl_synth_C"/>
</dbReference>
<dbReference type="SMART" id="SM00825">
    <property type="entry name" value="PKS_KS"/>
    <property type="match status" value="1"/>
</dbReference>
<evidence type="ECO:0000256" key="1">
    <source>
        <dbReference type="ARBA" id="ARBA00001957"/>
    </source>
</evidence>
<sequence>MADEQKLRDYLKRVTTDLHQARQQVRDLESRAGEPIAIVGTACRFPGGVRSPGDLWRLLVDQGDAVTGFPANRGWDVPDEPGYAAVGGFLHDADGFDAEFFGISPREALGMDPQQRLLLEVAWETFERAGIDPSSLVGSSTGVFAGVIGQEYASLSRPGNSGAEGYLLTGVATSVASGRISYTFGLEGPAVTVDTACSSSLVALHLAAQALRNGDCDLALAGGATVMATPSPYLEFSRQGGLASDGRCKPFAAAADGVGWGEGVGLLLVERLSDARRNGHRVLAVLRGSAVNQDGASNGLTAPNGPSQQRVIRAALANARLTVDDVDVVEAHGTGTTLGDPIEAQALLATYGKRSGEPLLLGSVKSNIGHTQAAAGVAGVIKMVQAMQEGLLPASLHIDSPTPHVDWASGAVRLLDRLTDWPQVDRPRRAAVSSFGISGTNAHVVLEQAPAEPLAATTAPVTLISGKTAQALRDQAARLGEHLTAGAAPEEMAAGLAGRTHHPHRAAITGDLPDALAALAAGQPHPHLVTGQAAESRIGFVYTGQGTQRPAMAADLYQTYPVFAEALDEVLTHFDPRLRDILLTDDPAIHDTLHTQPALFAVQTALPRLLASFGIPPTHVTGHSIGQITAAHTAGVLTLEDAAQLITARAGLMSRLPAGAMATLQATETELGDLPPGVAIAAVNTPHSVVISGDPQAVNDLAQRWQGRLLKVGHAYHSHHLDPLLDEFRPALTGLTFTEPSIPITGNPTTPD</sequence>
<dbReference type="GO" id="GO:0004315">
    <property type="term" value="F:3-oxoacyl-[acyl-carrier-protein] synthase activity"/>
    <property type="evidence" value="ECO:0007669"/>
    <property type="project" value="InterPro"/>
</dbReference>
<reference evidence="9" key="2">
    <citation type="journal article" date="2012" name="J. Am. Chem. Soc.">
        <title>Insights into pyrroindomycin biosynthesis reveal a uniform paradigm for tetramate/tetronate formation.</title>
        <authorList>
            <person name="Wu Q."/>
            <person name="Wu Z."/>
            <person name="Qu X."/>
            <person name="Liu W."/>
        </authorList>
    </citation>
    <scope>NUCLEOTIDE SEQUENCE</scope>
    <source>
        <strain evidence="9">NRRL 21084</strain>
    </source>
</reference>
<keyword evidence="3" id="KW-0597">Phosphoprotein</keyword>
<dbReference type="SUPFAM" id="SSF53901">
    <property type="entry name" value="Thiolase-like"/>
    <property type="match status" value="1"/>
</dbReference>
<dbReference type="InterPro" id="IPR014043">
    <property type="entry name" value="Acyl_transferase_dom"/>
</dbReference>
<dbReference type="Gene3D" id="3.30.70.3290">
    <property type="match status" value="1"/>
</dbReference>
<dbReference type="InterPro" id="IPR050091">
    <property type="entry name" value="PKS_NRPS_Biosynth_Enz"/>
</dbReference>
<dbReference type="InterPro" id="IPR016035">
    <property type="entry name" value="Acyl_Trfase/lysoPLipase"/>
</dbReference>
<dbReference type="InterPro" id="IPR016039">
    <property type="entry name" value="Thiolase-like"/>
</dbReference>
<dbReference type="PROSITE" id="PS00606">
    <property type="entry name" value="KS3_1"/>
    <property type="match status" value="1"/>
</dbReference>
<dbReference type="PANTHER" id="PTHR43775:SF51">
    <property type="entry name" value="INACTIVE PHENOLPHTHIOCEROL SYNTHESIS POLYKETIDE SYNTHASE TYPE I PKS1-RELATED"/>
    <property type="match status" value="1"/>
</dbReference>
<dbReference type="PANTHER" id="PTHR43775">
    <property type="entry name" value="FATTY ACID SYNTHASE"/>
    <property type="match status" value="1"/>
</dbReference>
<evidence type="ECO:0000256" key="3">
    <source>
        <dbReference type="ARBA" id="ARBA00022553"/>
    </source>
</evidence>
<reference evidence="9" key="1">
    <citation type="journal article" date="2012" name="Chem. Biol.">
        <title>Quartromicin biosynthesis: two alternative polyketide chains produced by one polyketide synthase assembly line.</title>
        <authorList>
            <person name="He H.Y."/>
            <person name="Pan H.X."/>
            <person name="Wu L.F."/>
            <person name="Zhang B.B."/>
            <person name="Chai H.B."/>
            <person name="Liu W."/>
            <person name="Tang G.L."/>
        </authorList>
    </citation>
    <scope>NUCLEOTIDE SEQUENCE</scope>
    <source>
        <strain evidence="9">NRRL 21084</strain>
    </source>
</reference>
<dbReference type="Gene3D" id="3.40.366.10">
    <property type="entry name" value="Malonyl-Coenzyme A Acyl Carrier Protein, domain 2"/>
    <property type="match status" value="1"/>
</dbReference>
<dbReference type="InterPro" id="IPR016036">
    <property type="entry name" value="Malonyl_transacylase_ACP-bd"/>
</dbReference>
<evidence type="ECO:0000256" key="6">
    <source>
        <dbReference type="ARBA" id="ARBA00023268"/>
    </source>
</evidence>
<dbReference type="PROSITE" id="PS52004">
    <property type="entry name" value="KS3_2"/>
    <property type="match status" value="1"/>
</dbReference>
<dbReference type="Pfam" id="PF16197">
    <property type="entry name" value="KAsynt_C_assoc"/>
    <property type="match status" value="1"/>
</dbReference>
<dbReference type="GO" id="GO:0004312">
    <property type="term" value="F:fatty acid synthase activity"/>
    <property type="evidence" value="ECO:0007669"/>
    <property type="project" value="TreeGrafter"/>
</dbReference>
<dbReference type="GO" id="GO:0031177">
    <property type="term" value="F:phosphopantetheine binding"/>
    <property type="evidence" value="ECO:0007669"/>
    <property type="project" value="UniProtKB-ARBA"/>
</dbReference>
<dbReference type="InterPro" id="IPR001227">
    <property type="entry name" value="Ac_transferase_dom_sf"/>
</dbReference>
<name>K7QVW1_STRRG</name>
<dbReference type="InterPro" id="IPR020841">
    <property type="entry name" value="PKS_Beta-ketoAc_synthase_dom"/>
</dbReference>
<evidence type="ECO:0000256" key="4">
    <source>
        <dbReference type="ARBA" id="ARBA00022679"/>
    </source>
</evidence>
<feature type="domain" description="Ketosynthase family 3 (KS3)" evidence="8">
    <location>
        <begin position="33"/>
        <end position="448"/>
    </location>
</feature>
<proteinExistence type="predicted"/>
<dbReference type="Pfam" id="PF00109">
    <property type="entry name" value="ketoacyl-synt"/>
    <property type="match status" value="1"/>
</dbReference>
<keyword evidence="4" id="KW-0808">Transferase</keyword>
<keyword evidence="7" id="KW-0012">Acyltransferase</keyword>
<dbReference type="Gene3D" id="1.10.287.1960">
    <property type="match status" value="1"/>
</dbReference>
<dbReference type="GO" id="GO:0006633">
    <property type="term" value="P:fatty acid biosynthetic process"/>
    <property type="evidence" value="ECO:0007669"/>
    <property type="project" value="InterPro"/>
</dbReference>
<dbReference type="InterPro" id="IPR014030">
    <property type="entry name" value="Ketoacyl_synth_N"/>
</dbReference>
<evidence type="ECO:0000256" key="5">
    <source>
        <dbReference type="ARBA" id="ARBA00023194"/>
    </source>
</evidence>
<dbReference type="GO" id="GO:0033068">
    <property type="term" value="P:macrolide biosynthetic process"/>
    <property type="evidence" value="ECO:0007669"/>
    <property type="project" value="UniProtKB-ARBA"/>
</dbReference>